<comment type="catalytic activity">
    <reaction evidence="6 7">
        <text>(2S)-2-hydroxy-3-oxobutyl phosphate + 5-amino-6-(D-ribitylamino)uracil = 6,7-dimethyl-8-(1-D-ribityl)lumazine + phosphate + 2 H2O + H(+)</text>
        <dbReference type="Rhea" id="RHEA:26152"/>
        <dbReference type="ChEBI" id="CHEBI:15377"/>
        <dbReference type="ChEBI" id="CHEBI:15378"/>
        <dbReference type="ChEBI" id="CHEBI:15934"/>
        <dbReference type="ChEBI" id="CHEBI:43474"/>
        <dbReference type="ChEBI" id="CHEBI:58201"/>
        <dbReference type="ChEBI" id="CHEBI:58830"/>
        <dbReference type="EC" id="2.5.1.78"/>
    </reaction>
</comment>
<dbReference type="AlphaFoldDB" id="A0A8B2NKX4"/>
<keyword evidence="9" id="KW-1185">Reference proteome</keyword>
<dbReference type="Proteomes" id="UP000249590">
    <property type="component" value="Unassembled WGS sequence"/>
</dbReference>
<dbReference type="EMBL" id="QHHQ01000006">
    <property type="protein sequence ID" value="RAH98745.1"/>
    <property type="molecule type" value="Genomic_DNA"/>
</dbReference>
<dbReference type="NCBIfam" id="TIGR00114">
    <property type="entry name" value="lumazine-synth"/>
    <property type="match status" value="1"/>
</dbReference>
<feature type="binding site" evidence="7">
    <location>
        <begin position="43"/>
        <end position="45"/>
    </location>
    <ligand>
        <name>5-amino-6-(D-ribitylamino)uracil</name>
        <dbReference type="ChEBI" id="CHEBI:15934"/>
    </ligand>
</feature>
<reference evidence="8 9" key="1">
    <citation type="submission" date="2018-05" db="EMBL/GenBank/DDBJ databases">
        <title>Acuticoccus sediminis sp. nov., isolated from deep-sea sediment of Indian Ocean.</title>
        <authorList>
            <person name="Liu X."/>
            <person name="Lai Q."/>
            <person name="Du Y."/>
            <person name="Sun F."/>
            <person name="Zhang X."/>
            <person name="Wang S."/>
            <person name="Shao Z."/>
        </authorList>
    </citation>
    <scope>NUCLEOTIDE SEQUENCE [LARGE SCALE GENOMIC DNA]</scope>
    <source>
        <strain evidence="8 9">PTG4-2</strain>
    </source>
</reference>
<gene>
    <name evidence="7" type="primary">ribH</name>
    <name evidence="8" type="ORF">DLJ53_24190</name>
</gene>
<dbReference type="InterPro" id="IPR034964">
    <property type="entry name" value="LS"/>
</dbReference>
<proteinExistence type="inferred from homology"/>
<dbReference type="GO" id="GO:0009231">
    <property type="term" value="P:riboflavin biosynthetic process"/>
    <property type="evidence" value="ECO:0007669"/>
    <property type="project" value="UniProtKB-UniRule"/>
</dbReference>
<comment type="caution">
    <text evidence="8">The sequence shown here is derived from an EMBL/GenBank/DDBJ whole genome shotgun (WGS) entry which is preliminary data.</text>
</comment>
<comment type="similarity">
    <text evidence="2 7">Belongs to the DMRL synthase family.</text>
</comment>
<dbReference type="SUPFAM" id="SSF52121">
    <property type="entry name" value="Lumazine synthase"/>
    <property type="match status" value="1"/>
</dbReference>
<name>A0A8B2NKX4_9HYPH</name>
<comment type="function">
    <text evidence="7">Catalyzes the formation of 6,7-dimethyl-8-ribityllumazine by condensation of 5-amino-6-(D-ribitylamino)uracil with 3,4-dihydroxy-2-butanone 4-phosphate. This is the penultimate step in the biosynthesis of riboflavin.</text>
</comment>
<feature type="binding site" evidence="7">
    <location>
        <begin position="72"/>
        <end position="74"/>
    </location>
    <ligand>
        <name>5-amino-6-(D-ribitylamino)uracil</name>
        <dbReference type="ChEBI" id="CHEBI:15934"/>
    </ligand>
</feature>
<evidence type="ECO:0000256" key="7">
    <source>
        <dbReference type="HAMAP-Rule" id="MF_00178"/>
    </source>
</evidence>
<dbReference type="OrthoDB" id="9809709at2"/>
<feature type="binding site" evidence="7">
    <location>
        <position position="105"/>
    </location>
    <ligand>
        <name>5-amino-6-(D-ribitylamino)uracil</name>
        <dbReference type="ChEBI" id="CHEBI:15934"/>
    </ligand>
</feature>
<dbReference type="GO" id="GO:0009349">
    <property type="term" value="C:riboflavin synthase complex"/>
    <property type="evidence" value="ECO:0007669"/>
    <property type="project" value="UniProtKB-UniRule"/>
</dbReference>
<accession>A0A8B2NKX4</accession>
<dbReference type="GO" id="GO:0000906">
    <property type="term" value="F:6,7-dimethyl-8-ribityllumazine synthase activity"/>
    <property type="evidence" value="ECO:0007669"/>
    <property type="project" value="UniProtKB-UniRule"/>
</dbReference>
<evidence type="ECO:0000313" key="9">
    <source>
        <dbReference type="Proteomes" id="UP000249590"/>
    </source>
</evidence>
<dbReference type="HAMAP" id="MF_00178">
    <property type="entry name" value="Lumazine_synth"/>
    <property type="match status" value="1"/>
</dbReference>
<dbReference type="PANTHER" id="PTHR21058">
    <property type="entry name" value="6,7-DIMETHYL-8-RIBITYLLUMAZINE SYNTHASE DMRL SYNTHASE LUMAZINE SYNTHASE"/>
    <property type="match status" value="1"/>
</dbReference>
<evidence type="ECO:0000256" key="5">
    <source>
        <dbReference type="ARBA" id="ARBA00022679"/>
    </source>
</evidence>
<evidence type="ECO:0000256" key="1">
    <source>
        <dbReference type="ARBA" id="ARBA00004917"/>
    </source>
</evidence>
<comment type="pathway">
    <text evidence="1 7">Cofactor biosynthesis; riboflavin biosynthesis; riboflavin from 2-hydroxy-3-oxobutyl phosphate and 5-amino-6-(D-ribitylamino)uracil: step 1/2.</text>
</comment>
<feature type="binding site" evidence="7">
    <location>
        <position position="119"/>
    </location>
    <ligand>
        <name>(2S)-2-hydroxy-3-oxobutyl phosphate</name>
        <dbReference type="ChEBI" id="CHEBI:58830"/>
    </ligand>
</feature>
<dbReference type="Pfam" id="PF00885">
    <property type="entry name" value="DMRL_synthase"/>
    <property type="match status" value="1"/>
</dbReference>
<evidence type="ECO:0000256" key="2">
    <source>
        <dbReference type="ARBA" id="ARBA00007424"/>
    </source>
</evidence>
<keyword evidence="5 7" id="KW-0808">Transferase</keyword>
<keyword evidence="4 7" id="KW-0686">Riboflavin biosynthesis</keyword>
<dbReference type="CDD" id="cd09209">
    <property type="entry name" value="Lumazine_synthase-I"/>
    <property type="match status" value="1"/>
</dbReference>
<dbReference type="UniPathway" id="UPA00275">
    <property type="reaction ID" value="UER00404"/>
</dbReference>
<dbReference type="InterPro" id="IPR036467">
    <property type="entry name" value="LS/RS_sf"/>
</dbReference>
<dbReference type="RefSeq" id="WP_111350064.1">
    <property type="nucleotide sequence ID" value="NZ_JAIWKD010000010.1"/>
</dbReference>
<protein>
    <recommendedName>
        <fullName evidence="3 7">6,7-dimethyl-8-ribityllumazine synthase</fullName>
        <shortName evidence="7">DMRL synthase</shortName>
        <shortName evidence="7">LS</shortName>
        <shortName evidence="7">Lumazine synthase</shortName>
        <ecNumber evidence="3 7">2.5.1.78</ecNumber>
    </recommendedName>
</protein>
<feature type="binding site" evidence="7">
    <location>
        <position position="12"/>
    </location>
    <ligand>
        <name>5-amino-6-(D-ribitylamino)uracil</name>
        <dbReference type="ChEBI" id="CHEBI:15934"/>
    </ligand>
</feature>
<dbReference type="PANTHER" id="PTHR21058:SF0">
    <property type="entry name" value="6,7-DIMETHYL-8-RIBITYLLUMAZINE SYNTHASE"/>
    <property type="match status" value="1"/>
</dbReference>
<dbReference type="EC" id="2.5.1.78" evidence="3 7"/>
<evidence type="ECO:0000313" key="8">
    <source>
        <dbReference type="EMBL" id="RAH98745.1"/>
    </source>
</evidence>
<dbReference type="InterPro" id="IPR002180">
    <property type="entry name" value="LS/RS"/>
</dbReference>
<dbReference type="Gene3D" id="3.40.50.960">
    <property type="entry name" value="Lumazine/riboflavin synthase"/>
    <property type="match status" value="1"/>
</dbReference>
<evidence type="ECO:0000256" key="4">
    <source>
        <dbReference type="ARBA" id="ARBA00022619"/>
    </source>
</evidence>
<organism evidence="8 9">
    <name type="scientific">Acuticoccus sediminis</name>
    <dbReference type="NCBI Taxonomy" id="2184697"/>
    <lineage>
        <taxon>Bacteria</taxon>
        <taxon>Pseudomonadati</taxon>
        <taxon>Pseudomonadota</taxon>
        <taxon>Alphaproteobacteria</taxon>
        <taxon>Hyphomicrobiales</taxon>
        <taxon>Amorphaceae</taxon>
        <taxon>Acuticoccus</taxon>
    </lineage>
</organism>
<sequence length="147" mass="16013">MASRALIIEARFYNHIADMLLAGAKAEFAKRRFEADVISVPGVLEIPTALSMALTSARRRDLPYSVFAVLGCVIRGETYHFEIVANEGNRAIMDLTVANRLPLGNGILTVENEEQALVRADPKQKDKGGDAAAAAIALYDLREALTR</sequence>
<feature type="active site" description="Proton donor" evidence="7">
    <location>
        <position position="80"/>
    </location>
</feature>
<feature type="binding site" evidence="7">
    <location>
        <begin position="77"/>
        <end position="78"/>
    </location>
    <ligand>
        <name>(2S)-2-hydroxy-3-oxobutyl phosphate</name>
        <dbReference type="ChEBI" id="CHEBI:58830"/>
    </ligand>
</feature>
<dbReference type="GO" id="GO:0005829">
    <property type="term" value="C:cytosol"/>
    <property type="evidence" value="ECO:0007669"/>
    <property type="project" value="TreeGrafter"/>
</dbReference>
<evidence type="ECO:0000256" key="6">
    <source>
        <dbReference type="ARBA" id="ARBA00048785"/>
    </source>
</evidence>
<evidence type="ECO:0000256" key="3">
    <source>
        <dbReference type="ARBA" id="ARBA00012664"/>
    </source>
</evidence>